<reference evidence="1 2" key="1">
    <citation type="submission" date="2019-07" db="EMBL/GenBank/DDBJ databases">
        <title>Whole genome shotgun sequence of Cellulomonas soli NBRC 109434.</title>
        <authorList>
            <person name="Hosoyama A."/>
            <person name="Uohara A."/>
            <person name="Ohji S."/>
            <person name="Ichikawa N."/>
        </authorList>
    </citation>
    <scope>NUCLEOTIDE SEQUENCE [LARGE SCALE GENOMIC DNA]</scope>
    <source>
        <strain evidence="1 2">NBRC 109434</strain>
    </source>
</reference>
<evidence type="ECO:0000313" key="2">
    <source>
        <dbReference type="Proteomes" id="UP000321798"/>
    </source>
</evidence>
<dbReference type="OrthoDB" id="4825967at2"/>
<dbReference type="RefSeq" id="WP_146954720.1">
    <property type="nucleotide sequence ID" value="NZ_BAABBJ010000013.1"/>
</dbReference>
<sequence length="121" mass="13226">MTARTVSELVLADEAGVWAIRAASETVFFVDLEARFLLRQAGPTSSRGPGDERWVPLMSVSGLFAGDSGVIRVGDRHAYLFDWNRAGAEFGFWVQRLVTAIDYVEAEELATLPALPQGDPL</sequence>
<dbReference type="Proteomes" id="UP000321798">
    <property type="component" value="Unassembled WGS sequence"/>
</dbReference>
<dbReference type="EMBL" id="BKAL01000019">
    <property type="protein sequence ID" value="GEP70953.1"/>
    <property type="molecule type" value="Genomic_DNA"/>
</dbReference>
<name>A0A512PIE8_9CELL</name>
<comment type="caution">
    <text evidence="1">The sequence shown here is derived from an EMBL/GenBank/DDBJ whole genome shotgun (WGS) entry which is preliminary data.</text>
</comment>
<proteinExistence type="predicted"/>
<evidence type="ECO:0000313" key="1">
    <source>
        <dbReference type="EMBL" id="GEP70953.1"/>
    </source>
</evidence>
<accession>A0A512PIE8</accession>
<dbReference type="AlphaFoldDB" id="A0A512PIE8"/>
<protein>
    <submittedName>
        <fullName evidence="1">Uncharacterized protein</fullName>
    </submittedName>
</protein>
<organism evidence="1 2">
    <name type="scientific">Cellulomonas soli</name>
    <dbReference type="NCBI Taxonomy" id="931535"/>
    <lineage>
        <taxon>Bacteria</taxon>
        <taxon>Bacillati</taxon>
        <taxon>Actinomycetota</taxon>
        <taxon>Actinomycetes</taxon>
        <taxon>Micrococcales</taxon>
        <taxon>Cellulomonadaceae</taxon>
        <taxon>Cellulomonas</taxon>
    </lineage>
</organism>
<keyword evidence="2" id="KW-1185">Reference proteome</keyword>
<gene>
    <name evidence="1" type="ORF">CSO01_36680</name>
</gene>